<dbReference type="GO" id="GO:0016020">
    <property type="term" value="C:membrane"/>
    <property type="evidence" value="ECO:0007669"/>
    <property type="project" value="UniProtKB-SubCell"/>
</dbReference>
<keyword evidence="3 5" id="KW-1133">Transmembrane helix</keyword>
<name>A0A6J4TKL7_9ACTN</name>
<comment type="subcellular location">
    <subcellularLocation>
        <location evidence="1">Membrane</location>
        <topology evidence="1">Multi-pass membrane protein</topology>
    </subcellularLocation>
</comment>
<reference evidence="7" key="1">
    <citation type="submission" date="2020-02" db="EMBL/GenBank/DDBJ databases">
        <authorList>
            <person name="Meier V. D."/>
        </authorList>
    </citation>
    <scope>NUCLEOTIDE SEQUENCE</scope>
    <source>
        <strain evidence="7">AVDCRST_MAG67</strain>
    </source>
</reference>
<accession>A0A6J4TKL7</accession>
<feature type="domain" description="Methylamine utilisation protein MauE" evidence="6">
    <location>
        <begin position="5"/>
        <end position="125"/>
    </location>
</feature>
<protein>
    <recommendedName>
        <fullName evidence="6">Methylamine utilisation protein MauE domain-containing protein</fullName>
    </recommendedName>
</protein>
<feature type="transmembrane region" description="Helical" evidence="5">
    <location>
        <begin position="6"/>
        <end position="24"/>
    </location>
</feature>
<evidence type="ECO:0000256" key="5">
    <source>
        <dbReference type="SAM" id="Phobius"/>
    </source>
</evidence>
<evidence type="ECO:0000256" key="3">
    <source>
        <dbReference type="ARBA" id="ARBA00022989"/>
    </source>
</evidence>
<evidence type="ECO:0000313" key="7">
    <source>
        <dbReference type="EMBL" id="CAA9525658.1"/>
    </source>
</evidence>
<organism evidence="7">
    <name type="scientific">uncultured Solirubrobacteraceae bacterium</name>
    <dbReference type="NCBI Taxonomy" id="1162706"/>
    <lineage>
        <taxon>Bacteria</taxon>
        <taxon>Bacillati</taxon>
        <taxon>Actinomycetota</taxon>
        <taxon>Thermoleophilia</taxon>
        <taxon>Solirubrobacterales</taxon>
        <taxon>Solirubrobacteraceae</taxon>
        <taxon>environmental samples</taxon>
    </lineage>
</organism>
<evidence type="ECO:0000256" key="4">
    <source>
        <dbReference type="ARBA" id="ARBA00023136"/>
    </source>
</evidence>
<dbReference type="EMBL" id="CADCVQ010000153">
    <property type="protein sequence ID" value="CAA9525658.1"/>
    <property type="molecule type" value="Genomic_DNA"/>
</dbReference>
<dbReference type="Pfam" id="PF07291">
    <property type="entry name" value="MauE"/>
    <property type="match status" value="1"/>
</dbReference>
<keyword evidence="2 5" id="KW-0812">Transmembrane</keyword>
<feature type="transmembrane region" description="Helical" evidence="5">
    <location>
        <begin position="111"/>
        <end position="129"/>
    </location>
</feature>
<evidence type="ECO:0000256" key="2">
    <source>
        <dbReference type="ARBA" id="ARBA00022692"/>
    </source>
</evidence>
<sequence length="443" mass="45386">MLVYAPLAALVGAALLGAAALKLADRTGTAVAAETFGLRGRPARWIWLPLVALEAGLAAGLLAAPTAAPAWVAGGVLAAFAIAQSGAIAGGRSGAPCGCFGARGHLSWGSVARSGLLAAAAALLALAPASEAPPALATGLLTLALMAGLVVRARRPARALEVAGEGPNIGARFDARGAPLALFVADGCRLCRALIPLARRLGAAIYDEVADADAWAAAAVPGAPFAVALAADGTVLAKGTVNTRAQLASVVAAGNGRRAQIEHPERPSSRRSFLQSASAAVAAVTAGRMVGSLVAPGDADAFHFCGHIYTTDGCPHPTGLPRIDRYGLPLRAKDGKPVDDLGRLIDEAGAPLDDAGAPLLDPDARPLPAATRTRVCRAAGKRYKITVRTDGAWYRCCNGHVRKLQDCCTTGSRRINGDRGLRGYCYGRRKVFCVMYFQTKVPC</sequence>
<evidence type="ECO:0000256" key="1">
    <source>
        <dbReference type="ARBA" id="ARBA00004141"/>
    </source>
</evidence>
<evidence type="ECO:0000259" key="6">
    <source>
        <dbReference type="Pfam" id="PF07291"/>
    </source>
</evidence>
<proteinExistence type="predicted"/>
<gene>
    <name evidence="7" type="ORF">AVDCRST_MAG67-3568</name>
</gene>
<dbReference type="GO" id="GO:0030416">
    <property type="term" value="P:methylamine metabolic process"/>
    <property type="evidence" value="ECO:0007669"/>
    <property type="project" value="InterPro"/>
</dbReference>
<dbReference type="AlphaFoldDB" id="A0A6J4TKL7"/>
<feature type="transmembrane region" description="Helical" evidence="5">
    <location>
        <begin position="45"/>
        <end position="64"/>
    </location>
</feature>
<feature type="transmembrane region" description="Helical" evidence="5">
    <location>
        <begin position="70"/>
        <end position="90"/>
    </location>
</feature>
<keyword evidence="4 5" id="KW-0472">Membrane</keyword>
<dbReference type="InterPro" id="IPR009908">
    <property type="entry name" value="Methylamine_util_MauE"/>
</dbReference>
<feature type="transmembrane region" description="Helical" evidence="5">
    <location>
        <begin position="135"/>
        <end position="151"/>
    </location>
</feature>